<accession>A0A382PIC1</accession>
<name>A0A382PIC1_9ZZZZ</name>
<feature type="non-terminal residue" evidence="1">
    <location>
        <position position="144"/>
    </location>
</feature>
<evidence type="ECO:0000313" key="1">
    <source>
        <dbReference type="EMBL" id="SVC71681.1"/>
    </source>
</evidence>
<organism evidence="1">
    <name type="scientific">marine metagenome</name>
    <dbReference type="NCBI Taxonomy" id="408172"/>
    <lineage>
        <taxon>unclassified sequences</taxon>
        <taxon>metagenomes</taxon>
        <taxon>ecological metagenomes</taxon>
    </lineage>
</organism>
<reference evidence="1" key="1">
    <citation type="submission" date="2018-05" db="EMBL/GenBank/DDBJ databases">
        <authorList>
            <person name="Lanie J.A."/>
            <person name="Ng W.-L."/>
            <person name="Kazmierczak K.M."/>
            <person name="Andrzejewski T.M."/>
            <person name="Davidsen T.M."/>
            <person name="Wayne K.J."/>
            <person name="Tettelin H."/>
            <person name="Glass J.I."/>
            <person name="Rusch D."/>
            <person name="Podicherti R."/>
            <person name="Tsui H.-C.T."/>
            <person name="Winkler M.E."/>
        </authorList>
    </citation>
    <scope>NUCLEOTIDE SEQUENCE</scope>
</reference>
<sequence length="144" mass="16187">MNNNLDVLILFSTSTLGGAERSLSRMALASSEVSYRLSSIQGEGPWSDWISSLGEDPILFGRNSLWDFSLFVPVVKLILYLRSNPDSILYVCGGARLTLIMSLLRFLYTGTTIVQGVRWNPSSNSNLDRVFRFIVRYLRRSVDG</sequence>
<dbReference type="EMBL" id="UINC01106783">
    <property type="protein sequence ID" value="SVC71681.1"/>
    <property type="molecule type" value="Genomic_DNA"/>
</dbReference>
<dbReference type="AlphaFoldDB" id="A0A382PIC1"/>
<protein>
    <submittedName>
        <fullName evidence="1">Uncharacterized protein</fullName>
    </submittedName>
</protein>
<gene>
    <name evidence="1" type="ORF">METZ01_LOCUS324535</name>
</gene>
<proteinExistence type="predicted"/>